<dbReference type="Proteomes" id="UP000632273">
    <property type="component" value="Unassembled WGS sequence"/>
</dbReference>
<organism evidence="4 5">
    <name type="scientific">Hymenobacter cavernae</name>
    <dbReference type="NCBI Taxonomy" id="2044852"/>
    <lineage>
        <taxon>Bacteria</taxon>
        <taxon>Pseudomonadati</taxon>
        <taxon>Bacteroidota</taxon>
        <taxon>Cytophagia</taxon>
        <taxon>Cytophagales</taxon>
        <taxon>Hymenobacteraceae</taxon>
        <taxon>Hymenobacter</taxon>
    </lineage>
</organism>
<feature type="domain" description="Secretion system C-terminal sorting" evidence="2">
    <location>
        <begin position="668"/>
        <end position="731"/>
    </location>
</feature>
<dbReference type="Pfam" id="PF21348">
    <property type="entry name" value="RGL11_C"/>
    <property type="match status" value="1"/>
</dbReference>
<dbReference type="Gene3D" id="2.60.40.10">
    <property type="entry name" value="Immunoglobulins"/>
    <property type="match status" value="1"/>
</dbReference>
<dbReference type="InterPro" id="IPR034641">
    <property type="entry name" value="RGL11"/>
</dbReference>
<feature type="domain" description="Rhamnogalacturonan lyase family 11 C-terminal" evidence="3">
    <location>
        <begin position="140"/>
        <end position="644"/>
    </location>
</feature>
<dbReference type="InterPro" id="IPR013783">
    <property type="entry name" value="Ig-like_fold"/>
</dbReference>
<dbReference type="Pfam" id="PF18370">
    <property type="entry name" value="RGI_lyase"/>
    <property type="match status" value="1"/>
</dbReference>
<dbReference type="InterPro" id="IPR028994">
    <property type="entry name" value="Integrin_alpha_N"/>
</dbReference>
<proteinExistence type="predicted"/>
<dbReference type="CDD" id="cd10318">
    <property type="entry name" value="RGL11"/>
    <property type="match status" value="1"/>
</dbReference>
<dbReference type="RefSeq" id="WP_188811244.1">
    <property type="nucleotide sequence ID" value="NZ_BMHT01000001.1"/>
</dbReference>
<evidence type="ECO:0000313" key="4">
    <source>
        <dbReference type="EMBL" id="GGE99968.1"/>
    </source>
</evidence>
<dbReference type="NCBIfam" id="TIGR04183">
    <property type="entry name" value="Por_Secre_tail"/>
    <property type="match status" value="1"/>
</dbReference>
<dbReference type="InterPro" id="IPR049366">
    <property type="entry name" value="RGL11_C"/>
</dbReference>
<comment type="caution">
    <text evidence="4">The sequence shown here is derived from an EMBL/GenBank/DDBJ whole genome shotgun (WGS) entry which is preliminary data.</text>
</comment>
<dbReference type="EMBL" id="BMHT01000001">
    <property type="protein sequence ID" value="GGE99968.1"/>
    <property type="molecule type" value="Genomic_DNA"/>
</dbReference>
<name>A0ABQ1TSI4_9BACT</name>
<dbReference type="PANTHER" id="PTHR43118">
    <property type="entry name" value="RHAMNOGALACTURONAN LYASE (EUROFUNG)"/>
    <property type="match status" value="1"/>
</dbReference>
<evidence type="ECO:0000259" key="2">
    <source>
        <dbReference type="Pfam" id="PF18962"/>
    </source>
</evidence>
<dbReference type="InterPro" id="IPR041624">
    <property type="entry name" value="RGI_lyase"/>
</dbReference>
<sequence length="735" mass="79784">MTETLHPFPNLRRQKPTAARQTIFPRTTASWWAGLALGASLLAAPAAQAQKYMERLNRGVVAVRTSASQVYVGWRLSGTDPAGIAFNVYRGTTKLNATPITGSTNYLDDAGTDATYSVRAVVNGAEQPSSETASVWGKQYLSIPIQAPAGGTTPDNVAYTYSANDASVGDLDGDGTYEIILKWDPSNAKDNSQSGYTGNVYLDAYKLDGTRLWRIDLGKNIRAGAHYTQFMVYDLDSDGKAEVACRTADGTVDGKGTLIGSATADYRNTSGYILTGPEFLTIFNGQTGAAMATTDFVPERGAVTSWGDNYGNRVDRFVSTVAYLDGRRPSLIMGRGYYTRMVRVAWDWRNGQLTRRWVFDSNNPNYSAYAGQGNHQLTVGDVDGDGRDEVINGPSAIKSDGTGLYVNGLGHGDALHMSDMDPDTPEQEVWQPHETPSQYGSYGLEFRNAKTGQPIWGVPGTGDIGRGLAADIDPRYKGYECWGSTGGLYTCKGVQIGTAKPTINFAVWWDGDLSRELLDAGYNSTTNVATVRLEKWNHLTNSLTRLLTPSLPENGDAQTNNTTKANPCVTADILGDWREEILLRSRDNTQLLLYTTTNLTDKRLYTLMHDAQYRVAVAHENSAYNQPPHPSFYLGTDMAPAPTPNIVLAGDVVTGTRSATKAESAISVYPNPTSGTMRIKTPGAFTYHIYDQVGKEVEQGSGQDEYAAGSKLKAGMYLVKVQAAGTTQTIKVMKH</sequence>
<keyword evidence="5" id="KW-1185">Reference proteome</keyword>
<dbReference type="SUPFAM" id="SSF69318">
    <property type="entry name" value="Integrin alpha N-terminal domain"/>
    <property type="match status" value="1"/>
</dbReference>
<dbReference type="InterPro" id="IPR026444">
    <property type="entry name" value="Secre_tail"/>
</dbReference>
<evidence type="ECO:0000259" key="1">
    <source>
        <dbReference type="Pfam" id="PF18370"/>
    </source>
</evidence>
<dbReference type="PANTHER" id="PTHR43118:SF1">
    <property type="entry name" value="RHAMNOGALACTURONAN LYASE (EUROFUNG)"/>
    <property type="match status" value="1"/>
</dbReference>
<gene>
    <name evidence="4" type="primary">yesW</name>
    <name evidence="4" type="ORF">GCM10011383_08550</name>
</gene>
<feature type="domain" description="Rhamnogalacturonan I lyase beta-sheet" evidence="1">
    <location>
        <begin position="52"/>
        <end position="136"/>
    </location>
</feature>
<accession>A0ABQ1TSI4</accession>
<dbReference type="Pfam" id="PF18962">
    <property type="entry name" value="Por_Secre_tail"/>
    <property type="match status" value="1"/>
</dbReference>
<evidence type="ECO:0000313" key="5">
    <source>
        <dbReference type="Proteomes" id="UP000632273"/>
    </source>
</evidence>
<evidence type="ECO:0000259" key="3">
    <source>
        <dbReference type="Pfam" id="PF21348"/>
    </source>
</evidence>
<protein>
    <submittedName>
        <fullName evidence="4">Rhamnogalacturonan endolyase YesW</fullName>
    </submittedName>
</protein>
<reference evidence="5" key="1">
    <citation type="journal article" date="2019" name="Int. J. Syst. Evol. Microbiol.">
        <title>The Global Catalogue of Microorganisms (GCM) 10K type strain sequencing project: providing services to taxonomists for standard genome sequencing and annotation.</title>
        <authorList>
            <consortium name="The Broad Institute Genomics Platform"/>
            <consortium name="The Broad Institute Genome Sequencing Center for Infectious Disease"/>
            <person name="Wu L."/>
            <person name="Ma J."/>
        </authorList>
    </citation>
    <scope>NUCLEOTIDE SEQUENCE [LARGE SCALE GENOMIC DNA]</scope>
    <source>
        <strain evidence="5">CGMCC 1.15197</strain>
    </source>
</reference>